<accession>A0A0L0CQT2</accession>
<keyword evidence="4" id="KW-1185">Reference proteome</keyword>
<proteinExistence type="predicted"/>
<comment type="caution">
    <text evidence="3">The sequence shown here is derived from an EMBL/GenBank/DDBJ whole genome shotgun (WGS) entry which is preliminary data.</text>
</comment>
<sequence>MIKKLVQVLIFAGYWLCSVPWLVIMLTRHGVINPHGWMDIFIQYTTLLFVLILVYWLINRIVEHCYMKHEVKKRVRKITIKRQLERLERGEIDIHDAQNLKTFTRADKPKSKRCKTPSGRKTKPTELKVLNANKKSTAKSSVRINESAKDAKVKAKAPLEPSVSTELPPITNVQPVSDLPPYTDDMILLERESE</sequence>
<evidence type="ECO:0000313" key="3">
    <source>
        <dbReference type="EMBL" id="KNC33794.1"/>
    </source>
</evidence>
<reference evidence="3 4" key="1">
    <citation type="journal article" date="2015" name="Nat. Commun.">
        <title>Lucilia cuprina genome unlocks parasitic fly biology to underpin future interventions.</title>
        <authorList>
            <person name="Anstead C.A."/>
            <person name="Korhonen P.K."/>
            <person name="Young N.D."/>
            <person name="Hall R.S."/>
            <person name="Jex A.R."/>
            <person name="Murali S.C."/>
            <person name="Hughes D.S."/>
            <person name="Lee S.F."/>
            <person name="Perry T."/>
            <person name="Stroehlein A.J."/>
            <person name="Ansell B.R."/>
            <person name="Breugelmans B."/>
            <person name="Hofmann A."/>
            <person name="Qu J."/>
            <person name="Dugan S."/>
            <person name="Lee S.L."/>
            <person name="Chao H."/>
            <person name="Dinh H."/>
            <person name="Han Y."/>
            <person name="Doddapaneni H.V."/>
            <person name="Worley K.C."/>
            <person name="Muzny D.M."/>
            <person name="Ioannidis P."/>
            <person name="Waterhouse R.M."/>
            <person name="Zdobnov E.M."/>
            <person name="James P.J."/>
            <person name="Bagnall N.H."/>
            <person name="Kotze A.C."/>
            <person name="Gibbs R.A."/>
            <person name="Richards S."/>
            <person name="Batterham P."/>
            <person name="Gasser R.B."/>
        </authorList>
    </citation>
    <scope>NUCLEOTIDE SEQUENCE [LARGE SCALE GENOMIC DNA]</scope>
    <source>
        <strain evidence="3 4">LS</strain>
        <tissue evidence="3">Full body</tissue>
    </source>
</reference>
<evidence type="ECO:0000313" key="4">
    <source>
        <dbReference type="Proteomes" id="UP000037069"/>
    </source>
</evidence>
<keyword evidence="2" id="KW-0472">Membrane</keyword>
<feature type="transmembrane region" description="Helical" evidence="2">
    <location>
        <begin position="7"/>
        <end position="28"/>
    </location>
</feature>
<dbReference type="Proteomes" id="UP000037069">
    <property type="component" value="Unassembled WGS sequence"/>
</dbReference>
<protein>
    <submittedName>
        <fullName evidence="3">Uncharacterized protein</fullName>
    </submittedName>
</protein>
<evidence type="ECO:0000256" key="2">
    <source>
        <dbReference type="SAM" id="Phobius"/>
    </source>
</evidence>
<feature type="region of interest" description="Disordered" evidence="1">
    <location>
        <begin position="137"/>
        <end position="182"/>
    </location>
</feature>
<organism evidence="3 4">
    <name type="scientific">Lucilia cuprina</name>
    <name type="common">Green bottle fly</name>
    <name type="synonym">Australian sheep blowfly</name>
    <dbReference type="NCBI Taxonomy" id="7375"/>
    <lineage>
        <taxon>Eukaryota</taxon>
        <taxon>Metazoa</taxon>
        <taxon>Ecdysozoa</taxon>
        <taxon>Arthropoda</taxon>
        <taxon>Hexapoda</taxon>
        <taxon>Insecta</taxon>
        <taxon>Pterygota</taxon>
        <taxon>Neoptera</taxon>
        <taxon>Endopterygota</taxon>
        <taxon>Diptera</taxon>
        <taxon>Brachycera</taxon>
        <taxon>Muscomorpha</taxon>
        <taxon>Oestroidea</taxon>
        <taxon>Calliphoridae</taxon>
        <taxon>Luciliinae</taxon>
        <taxon>Lucilia</taxon>
    </lineage>
</organism>
<dbReference type="OrthoDB" id="8035167at2759"/>
<keyword evidence="2" id="KW-1133">Transmembrane helix</keyword>
<dbReference type="EMBL" id="JRES01000147">
    <property type="protein sequence ID" value="KNC33794.1"/>
    <property type="molecule type" value="Genomic_DNA"/>
</dbReference>
<evidence type="ECO:0000256" key="1">
    <source>
        <dbReference type="SAM" id="MobiDB-lite"/>
    </source>
</evidence>
<gene>
    <name evidence="3" type="ORF">FF38_10824</name>
</gene>
<dbReference type="AlphaFoldDB" id="A0A0L0CQT2"/>
<name>A0A0L0CQT2_LUCCU</name>
<keyword evidence="2" id="KW-0812">Transmembrane</keyword>
<feature type="transmembrane region" description="Helical" evidence="2">
    <location>
        <begin position="40"/>
        <end position="58"/>
    </location>
</feature>